<accession>A0ABR6UA66</accession>
<feature type="region of interest" description="Disordered" evidence="1">
    <location>
        <begin position="19"/>
        <end position="54"/>
    </location>
</feature>
<sequence>MNHLTVEIARAHMDARLGEATRARRSSQLARSIRNHRKAEQAVQQARTDLARAL</sequence>
<proteinExistence type="predicted"/>
<protein>
    <submittedName>
        <fullName evidence="2">Uncharacterized protein</fullName>
    </submittedName>
</protein>
<dbReference type="Proteomes" id="UP000604001">
    <property type="component" value="Unassembled WGS sequence"/>
</dbReference>
<dbReference type="EMBL" id="JACMYC010000005">
    <property type="protein sequence ID" value="MBC2960849.1"/>
    <property type="molecule type" value="Genomic_DNA"/>
</dbReference>
<keyword evidence="3" id="KW-1185">Reference proteome</keyword>
<comment type="caution">
    <text evidence="2">The sequence shown here is derived from an EMBL/GenBank/DDBJ whole genome shotgun (WGS) entry which is preliminary data.</text>
</comment>
<evidence type="ECO:0000256" key="1">
    <source>
        <dbReference type="SAM" id="MobiDB-lite"/>
    </source>
</evidence>
<name>A0ABR6UA66_9ACTN</name>
<evidence type="ECO:0000313" key="3">
    <source>
        <dbReference type="Proteomes" id="UP000604001"/>
    </source>
</evidence>
<organism evidence="2 3">
    <name type="scientific">Nocardioides deserti</name>
    <dbReference type="NCBI Taxonomy" id="1588644"/>
    <lineage>
        <taxon>Bacteria</taxon>
        <taxon>Bacillati</taxon>
        <taxon>Actinomycetota</taxon>
        <taxon>Actinomycetes</taxon>
        <taxon>Propionibacteriales</taxon>
        <taxon>Nocardioidaceae</taxon>
        <taxon>Nocardioides</taxon>
    </lineage>
</organism>
<gene>
    <name evidence="2" type="ORF">H7344_11160</name>
</gene>
<reference evidence="2 3" key="1">
    <citation type="submission" date="2020-08" db="EMBL/GenBank/DDBJ databases">
        <title>novel species in genus Nocardioides.</title>
        <authorList>
            <person name="Zhang G."/>
        </authorList>
    </citation>
    <scope>NUCLEOTIDE SEQUENCE [LARGE SCALE GENOMIC DNA]</scope>
    <source>
        <strain evidence="2 3">SC8A-24</strain>
    </source>
</reference>
<evidence type="ECO:0000313" key="2">
    <source>
        <dbReference type="EMBL" id="MBC2960849.1"/>
    </source>
</evidence>
<dbReference type="RefSeq" id="WP_186346093.1">
    <property type="nucleotide sequence ID" value="NZ_BMMR01000005.1"/>
</dbReference>